<proteinExistence type="predicted"/>
<dbReference type="EMBL" id="BLAY01000032">
    <property type="protein sequence ID" value="GET37664.1"/>
    <property type="molecule type" value="Genomic_DNA"/>
</dbReference>
<evidence type="ECO:0000313" key="2">
    <source>
        <dbReference type="Proteomes" id="UP001050975"/>
    </source>
</evidence>
<name>A0AAV3XB95_9CYAN</name>
<accession>A0AAV3XB95</accession>
<protein>
    <submittedName>
        <fullName evidence="1">Uncharacterized protein</fullName>
    </submittedName>
</protein>
<comment type="caution">
    <text evidence="1">The sequence shown here is derived from an EMBL/GenBank/DDBJ whole genome shotgun (WGS) entry which is preliminary data.</text>
</comment>
<reference evidence="1" key="1">
    <citation type="submission" date="2019-10" db="EMBL/GenBank/DDBJ databases">
        <title>Draft genome sequece of Microseira wollei NIES-4236.</title>
        <authorList>
            <person name="Yamaguchi H."/>
            <person name="Suzuki S."/>
            <person name="Kawachi M."/>
        </authorList>
    </citation>
    <scope>NUCLEOTIDE SEQUENCE</scope>
    <source>
        <strain evidence="1">NIES-4236</strain>
    </source>
</reference>
<dbReference type="AlphaFoldDB" id="A0AAV3XB95"/>
<gene>
    <name evidence="1" type="ORF">MiSe_24180</name>
</gene>
<organism evidence="1 2">
    <name type="scientific">Microseira wollei NIES-4236</name>
    <dbReference type="NCBI Taxonomy" id="2530354"/>
    <lineage>
        <taxon>Bacteria</taxon>
        <taxon>Bacillati</taxon>
        <taxon>Cyanobacteriota</taxon>
        <taxon>Cyanophyceae</taxon>
        <taxon>Oscillatoriophycideae</taxon>
        <taxon>Aerosakkonematales</taxon>
        <taxon>Aerosakkonemataceae</taxon>
        <taxon>Microseira</taxon>
    </lineage>
</organism>
<keyword evidence="2" id="KW-1185">Reference proteome</keyword>
<sequence length="58" mass="6537">MPTAPTRERTPLPSKSINQIKLFEVFLQKSSKNKQCKNIIFFGLFGSKSDKFMAQDGG</sequence>
<evidence type="ECO:0000313" key="1">
    <source>
        <dbReference type="EMBL" id="GET37664.1"/>
    </source>
</evidence>
<dbReference type="Proteomes" id="UP001050975">
    <property type="component" value="Unassembled WGS sequence"/>
</dbReference>